<dbReference type="SUPFAM" id="SSF56112">
    <property type="entry name" value="Protein kinase-like (PK-like)"/>
    <property type="match status" value="1"/>
</dbReference>
<dbReference type="KEGG" id="smo:SELMODRAFT_72757"/>
<evidence type="ECO:0008006" key="3">
    <source>
        <dbReference type="Google" id="ProtNLM"/>
    </source>
</evidence>
<name>D8R6D6_SELML</name>
<organism evidence="2">
    <name type="scientific">Selaginella moellendorffii</name>
    <name type="common">Spikemoss</name>
    <dbReference type="NCBI Taxonomy" id="88036"/>
    <lineage>
        <taxon>Eukaryota</taxon>
        <taxon>Viridiplantae</taxon>
        <taxon>Streptophyta</taxon>
        <taxon>Embryophyta</taxon>
        <taxon>Tracheophyta</taxon>
        <taxon>Lycopodiopsida</taxon>
        <taxon>Selaginellales</taxon>
        <taxon>Selaginellaceae</taxon>
        <taxon>Selaginella</taxon>
    </lineage>
</organism>
<keyword evidence="2" id="KW-1185">Reference proteome</keyword>
<dbReference type="EMBL" id="GL377572">
    <property type="protein sequence ID" value="EFJ32652.1"/>
    <property type="molecule type" value="Genomic_DNA"/>
</dbReference>
<feature type="non-terminal residue" evidence="1">
    <location>
        <position position="94"/>
    </location>
</feature>
<evidence type="ECO:0000313" key="2">
    <source>
        <dbReference type="Proteomes" id="UP000001514"/>
    </source>
</evidence>
<dbReference type="InParanoid" id="D8R6D6"/>
<dbReference type="AlphaFoldDB" id="D8R6D6"/>
<dbReference type="InterPro" id="IPR050823">
    <property type="entry name" value="Plant_Ser_Thr_Prot_Kinase"/>
</dbReference>
<protein>
    <recommendedName>
        <fullName evidence="3">Protein kinase domain-containing protein</fullName>
    </recommendedName>
</protein>
<accession>D8R6D6</accession>
<proteinExistence type="predicted"/>
<sequence>EEWIEQLHRVTQLEHRNVCRIIGFSLANSRRLVVFEASETSAGLDELLLLPSASDHNRGGRVQRMDFNWDARLKIALAAAQGLAFLHQSSPFQV</sequence>
<dbReference type="Gramene" id="EFJ32652">
    <property type="protein sequence ID" value="EFJ32652"/>
    <property type="gene ID" value="SELMODRAFT_72757"/>
</dbReference>
<dbReference type="Gene3D" id="1.10.510.10">
    <property type="entry name" value="Transferase(Phosphotransferase) domain 1"/>
    <property type="match status" value="1"/>
</dbReference>
<dbReference type="PANTHER" id="PTHR45621">
    <property type="entry name" value="OS01G0588500 PROTEIN-RELATED"/>
    <property type="match status" value="1"/>
</dbReference>
<dbReference type="Proteomes" id="UP000001514">
    <property type="component" value="Unassembled WGS sequence"/>
</dbReference>
<evidence type="ECO:0000313" key="1">
    <source>
        <dbReference type="EMBL" id="EFJ32652.1"/>
    </source>
</evidence>
<dbReference type="InterPro" id="IPR011009">
    <property type="entry name" value="Kinase-like_dom_sf"/>
</dbReference>
<dbReference type="HOGENOM" id="CLU_2392498_0_0_1"/>
<gene>
    <name evidence="1" type="ORF">SELMODRAFT_72757</name>
</gene>
<dbReference type="eggNOG" id="KOG1187">
    <property type="taxonomic scope" value="Eukaryota"/>
</dbReference>
<reference evidence="1 2" key="1">
    <citation type="journal article" date="2011" name="Science">
        <title>The Selaginella genome identifies genetic changes associated with the evolution of vascular plants.</title>
        <authorList>
            <person name="Banks J.A."/>
            <person name="Nishiyama T."/>
            <person name="Hasebe M."/>
            <person name="Bowman J.L."/>
            <person name="Gribskov M."/>
            <person name="dePamphilis C."/>
            <person name="Albert V.A."/>
            <person name="Aono N."/>
            <person name="Aoyama T."/>
            <person name="Ambrose B.A."/>
            <person name="Ashton N.W."/>
            <person name="Axtell M.J."/>
            <person name="Barker E."/>
            <person name="Barker M.S."/>
            <person name="Bennetzen J.L."/>
            <person name="Bonawitz N.D."/>
            <person name="Chapple C."/>
            <person name="Cheng C."/>
            <person name="Correa L.G."/>
            <person name="Dacre M."/>
            <person name="DeBarry J."/>
            <person name="Dreyer I."/>
            <person name="Elias M."/>
            <person name="Engstrom E.M."/>
            <person name="Estelle M."/>
            <person name="Feng L."/>
            <person name="Finet C."/>
            <person name="Floyd S.K."/>
            <person name="Frommer W.B."/>
            <person name="Fujita T."/>
            <person name="Gramzow L."/>
            <person name="Gutensohn M."/>
            <person name="Harholt J."/>
            <person name="Hattori M."/>
            <person name="Heyl A."/>
            <person name="Hirai T."/>
            <person name="Hiwatashi Y."/>
            <person name="Ishikawa M."/>
            <person name="Iwata M."/>
            <person name="Karol K.G."/>
            <person name="Koehler B."/>
            <person name="Kolukisaoglu U."/>
            <person name="Kubo M."/>
            <person name="Kurata T."/>
            <person name="Lalonde S."/>
            <person name="Li K."/>
            <person name="Li Y."/>
            <person name="Litt A."/>
            <person name="Lyons E."/>
            <person name="Manning G."/>
            <person name="Maruyama T."/>
            <person name="Michael T.P."/>
            <person name="Mikami K."/>
            <person name="Miyazaki S."/>
            <person name="Morinaga S."/>
            <person name="Murata T."/>
            <person name="Mueller-Roeber B."/>
            <person name="Nelson D.R."/>
            <person name="Obara M."/>
            <person name="Oguri Y."/>
            <person name="Olmstead R.G."/>
            <person name="Onodera N."/>
            <person name="Petersen B.L."/>
            <person name="Pils B."/>
            <person name="Prigge M."/>
            <person name="Rensing S.A."/>
            <person name="Riano-Pachon D.M."/>
            <person name="Roberts A.W."/>
            <person name="Sato Y."/>
            <person name="Scheller H.V."/>
            <person name="Schulz B."/>
            <person name="Schulz C."/>
            <person name="Shakirov E.V."/>
            <person name="Shibagaki N."/>
            <person name="Shinohara N."/>
            <person name="Shippen D.E."/>
            <person name="Soerensen I."/>
            <person name="Sotooka R."/>
            <person name="Sugimoto N."/>
            <person name="Sugita M."/>
            <person name="Sumikawa N."/>
            <person name="Tanurdzic M."/>
            <person name="Theissen G."/>
            <person name="Ulvskov P."/>
            <person name="Wakazuki S."/>
            <person name="Weng J.K."/>
            <person name="Willats W.W."/>
            <person name="Wipf D."/>
            <person name="Wolf P.G."/>
            <person name="Yang L."/>
            <person name="Zimmer A.D."/>
            <person name="Zhu Q."/>
            <person name="Mitros T."/>
            <person name="Hellsten U."/>
            <person name="Loque D."/>
            <person name="Otillar R."/>
            <person name="Salamov A."/>
            <person name="Schmutz J."/>
            <person name="Shapiro H."/>
            <person name="Lindquist E."/>
            <person name="Lucas S."/>
            <person name="Rokhsar D."/>
            <person name="Grigoriev I.V."/>
        </authorList>
    </citation>
    <scope>NUCLEOTIDE SEQUENCE [LARGE SCALE GENOMIC DNA]</scope>
</reference>
<feature type="non-terminal residue" evidence="1">
    <location>
        <position position="1"/>
    </location>
</feature>